<dbReference type="OrthoDB" id="4509126at2759"/>
<dbReference type="Proteomes" id="UP000053342">
    <property type="component" value="Unassembled WGS sequence"/>
</dbReference>
<dbReference type="HOGENOM" id="CLU_663985_0_0_1"/>
<sequence length="414" mass="46019">MSTITITPGRASNTSAPAQLQLAPRGRRKIIPSAKVREKLKTTGTRTATRRSTRLAPDTQLSFRDIESNEDEEDEEERETTLQTLVKLVGDLKETIEHQGTIIENTQTELVAIREEQQGLWTQNTELQEEIRTLRGQLSAYSASLPATRSWASVAAGSGAGQTTINASTTESNEQPLKERNCLRISTQPPPPNADPGNPTFTRYLPIEAANSYIRDALSNTDSTKEVKIAGVGTTKTGYVIRFRDEHSWTTAETNTGWLEKLGNDTKLAKPRFGVVVHRFPTEGISLPENKQEVIHRIMEENEMQARNTTISDIAWLKQSDKPLGVSASLGLWFDTPDAAEWTVSNGILHKQRYIESVEKYQMKRKSGVAIAVTGMTTVIARQDARRGVSNAPALTLPERENVRERPTETLDNE</sequence>
<feature type="compositionally biased region" description="Basic and acidic residues" evidence="1">
    <location>
        <begin position="398"/>
        <end position="414"/>
    </location>
</feature>
<evidence type="ECO:0000313" key="3">
    <source>
        <dbReference type="Proteomes" id="UP000053342"/>
    </source>
</evidence>
<accession>A0A0D2A6V1</accession>
<feature type="compositionally biased region" description="Polar residues" evidence="1">
    <location>
        <begin position="1"/>
        <end position="18"/>
    </location>
</feature>
<feature type="region of interest" description="Disordered" evidence="1">
    <location>
        <begin position="387"/>
        <end position="414"/>
    </location>
</feature>
<dbReference type="AlphaFoldDB" id="A0A0D2A6V1"/>
<dbReference type="RefSeq" id="XP_016256237.1">
    <property type="nucleotide sequence ID" value="XM_016413387.1"/>
</dbReference>
<protein>
    <submittedName>
        <fullName evidence="2">Uncharacterized protein</fullName>
    </submittedName>
</protein>
<feature type="region of interest" description="Disordered" evidence="1">
    <location>
        <begin position="1"/>
        <end position="20"/>
    </location>
</feature>
<evidence type="ECO:0000256" key="1">
    <source>
        <dbReference type="SAM" id="MobiDB-lite"/>
    </source>
</evidence>
<feature type="compositionally biased region" description="Acidic residues" evidence="1">
    <location>
        <begin position="68"/>
        <end position="78"/>
    </location>
</feature>
<dbReference type="GeneID" id="27363750"/>
<reference evidence="2 3" key="1">
    <citation type="submission" date="2015-01" db="EMBL/GenBank/DDBJ databases">
        <title>The Genome Sequence of Exophiala oligosperma CBS72588.</title>
        <authorList>
            <consortium name="The Broad Institute Genomics Platform"/>
            <person name="Cuomo C."/>
            <person name="de Hoog S."/>
            <person name="Gorbushina A."/>
            <person name="Stielow B."/>
            <person name="Teixiera M."/>
            <person name="Abouelleil A."/>
            <person name="Chapman S.B."/>
            <person name="Priest M."/>
            <person name="Young S.K."/>
            <person name="Wortman J."/>
            <person name="Nusbaum C."/>
            <person name="Birren B."/>
        </authorList>
    </citation>
    <scope>NUCLEOTIDE SEQUENCE [LARGE SCALE GENOMIC DNA]</scope>
    <source>
        <strain evidence="2 3">CBS 72588</strain>
    </source>
</reference>
<organism evidence="2 3">
    <name type="scientific">Exophiala oligosperma</name>
    <dbReference type="NCBI Taxonomy" id="215243"/>
    <lineage>
        <taxon>Eukaryota</taxon>
        <taxon>Fungi</taxon>
        <taxon>Dikarya</taxon>
        <taxon>Ascomycota</taxon>
        <taxon>Pezizomycotina</taxon>
        <taxon>Eurotiomycetes</taxon>
        <taxon>Chaetothyriomycetidae</taxon>
        <taxon>Chaetothyriales</taxon>
        <taxon>Herpotrichiellaceae</taxon>
        <taxon>Exophiala</taxon>
    </lineage>
</organism>
<gene>
    <name evidence="2" type="ORF">PV06_11676</name>
</gene>
<name>A0A0D2A6V1_9EURO</name>
<evidence type="ECO:0000313" key="2">
    <source>
        <dbReference type="EMBL" id="KIW36021.1"/>
    </source>
</evidence>
<dbReference type="EMBL" id="KN847381">
    <property type="protein sequence ID" value="KIW36021.1"/>
    <property type="molecule type" value="Genomic_DNA"/>
</dbReference>
<keyword evidence="3" id="KW-1185">Reference proteome</keyword>
<proteinExistence type="predicted"/>
<feature type="region of interest" description="Disordered" evidence="1">
    <location>
        <begin position="39"/>
        <end position="79"/>
    </location>
</feature>
<dbReference type="STRING" id="215243.A0A0D2A6V1"/>
<dbReference type="VEuPathDB" id="FungiDB:PV06_11676"/>